<reference evidence="20" key="1">
    <citation type="journal article" date="2019" name="Int. J. Syst. Evol. Microbiol.">
        <title>The Global Catalogue of Microorganisms (GCM) 10K type strain sequencing project: providing services to taxonomists for standard genome sequencing and annotation.</title>
        <authorList>
            <consortium name="The Broad Institute Genomics Platform"/>
            <consortium name="The Broad Institute Genome Sequencing Center for Infectious Disease"/>
            <person name="Wu L."/>
            <person name="Ma J."/>
        </authorList>
    </citation>
    <scope>NUCLEOTIDE SEQUENCE [LARGE SCALE GENOMIC DNA]</scope>
    <source>
        <strain evidence="20">CCUG 62414</strain>
    </source>
</reference>
<dbReference type="Pfam" id="PF07715">
    <property type="entry name" value="Plug"/>
    <property type="match status" value="1"/>
</dbReference>
<keyword evidence="8" id="KW-0408">Iron</keyword>
<keyword evidence="6 14" id="KW-0812">Transmembrane</keyword>
<dbReference type="InterPro" id="IPR036942">
    <property type="entry name" value="Beta-barrel_TonB_sf"/>
</dbReference>
<dbReference type="InterPro" id="IPR039426">
    <property type="entry name" value="TonB-dep_rcpt-like"/>
</dbReference>
<comment type="similarity">
    <text evidence="2 14 15">Belongs to the TonB-dependent receptor family.</text>
</comment>
<evidence type="ECO:0000256" key="9">
    <source>
        <dbReference type="ARBA" id="ARBA00023065"/>
    </source>
</evidence>
<dbReference type="PANTHER" id="PTHR32552">
    <property type="entry name" value="FERRICHROME IRON RECEPTOR-RELATED"/>
    <property type="match status" value="1"/>
</dbReference>
<dbReference type="SUPFAM" id="SSF56935">
    <property type="entry name" value="Porins"/>
    <property type="match status" value="1"/>
</dbReference>
<evidence type="ECO:0000256" key="8">
    <source>
        <dbReference type="ARBA" id="ARBA00023004"/>
    </source>
</evidence>
<evidence type="ECO:0000259" key="17">
    <source>
        <dbReference type="Pfam" id="PF00593"/>
    </source>
</evidence>
<evidence type="ECO:0000256" key="13">
    <source>
        <dbReference type="ARBA" id="ARBA00023237"/>
    </source>
</evidence>
<evidence type="ECO:0000256" key="14">
    <source>
        <dbReference type="PROSITE-ProRule" id="PRU01360"/>
    </source>
</evidence>
<dbReference type="Proteomes" id="UP001597061">
    <property type="component" value="Unassembled WGS sequence"/>
</dbReference>
<comment type="subcellular location">
    <subcellularLocation>
        <location evidence="1 14">Cell outer membrane</location>
        <topology evidence="1 14">Multi-pass membrane protein</topology>
    </subcellularLocation>
</comment>
<evidence type="ECO:0000313" key="19">
    <source>
        <dbReference type="EMBL" id="MFD0990251.1"/>
    </source>
</evidence>
<keyword evidence="11 14" id="KW-0472">Membrane</keyword>
<accession>A0ABW3JJI5</accession>
<sequence length="718" mass="79251">MKSIKIFLASLLFVCYANGQENNDQKKDSVQNLNEIVIKGQLKYKREKSTTVSKMPLNNIENPQVYNTVTNELLKEQVVTNFNDALKNATGVTRLWESTGRGGDGAEFFSMRGFSVQPTMVNGLPSINNGTIDPINVDNIEVLKGPSGTLFGSSLISYGGLINIVTKKPYSVFGGEIGYVSGTYGADRLTADINTPLNSDVSLRINTAYNKENSFQDAGFSKSFFFAPSLSYKVSDKLSFLINTEFSNRNSANAPMIFLSRYSPLSFNSIDLFEKNYKKSYTSNELSISNPTFNMQAQMLYKLSNSWTSQTVLSRNSSKTDGYYSYLWDSANGDEFTRFISKRNGETYATDIQQNFIGDYKIGNLRNRMVFGIDYLKSNVINGSTNWVGSGTISLVNQTDSGEANLTQAGIDNLLAGTIEPNSDTESQVVSAYVSNVLNITDKLSVMASVRIDEFRGKTSYYAAEEVKGQVAVSPKFGAVYQIIENKVSIFGNYMNGFKNVEPGQVDVDGTNTRTATFNPEHANQYEFGIKTNLYKDIISASLSYYNINVENRLMTDPNNPNASIQGGEVDSKGVELSVTVNPVKGLNIIAGYSNNKSKVVKETAGDGYLGLRPEEAGPETLINLWANYTIKTGDLKGFGIGFGGNYASEHKTLNRSNIGTFSLPEYTILNSALSYNNDKFNLTLKVNNLLNDKYYTGWSTITPQRLRSLVAGLTYKF</sequence>
<dbReference type="InterPro" id="IPR000531">
    <property type="entry name" value="Beta-barrel_TonB"/>
</dbReference>
<dbReference type="InterPro" id="IPR010105">
    <property type="entry name" value="TonB_sidphr_rcpt"/>
</dbReference>
<keyword evidence="20" id="KW-1185">Reference proteome</keyword>
<keyword evidence="5" id="KW-0410">Iron transport</keyword>
<evidence type="ECO:0000256" key="7">
    <source>
        <dbReference type="ARBA" id="ARBA00022729"/>
    </source>
</evidence>
<evidence type="ECO:0000256" key="11">
    <source>
        <dbReference type="ARBA" id="ARBA00023136"/>
    </source>
</evidence>
<comment type="caution">
    <text evidence="19">The sequence shown here is derived from an EMBL/GenBank/DDBJ whole genome shotgun (WGS) entry which is preliminary data.</text>
</comment>
<protein>
    <submittedName>
        <fullName evidence="19">TonB-dependent siderophore receptor</fullName>
    </submittedName>
</protein>
<keyword evidence="7 16" id="KW-0732">Signal</keyword>
<evidence type="ECO:0000256" key="6">
    <source>
        <dbReference type="ARBA" id="ARBA00022692"/>
    </source>
</evidence>
<evidence type="ECO:0000313" key="20">
    <source>
        <dbReference type="Proteomes" id="UP001597061"/>
    </source>
</evidence>
<dbReference type="CDD" id="cd01347">
    <property type="entry name" value="ligand_gated_channel"/>
    <property type="match status" value="1"/>
</dbReference>
<organism evidence="19 20">
    <name type="scientific">Mariniflexile jejuense</name>
    <dbReference type="NCBI Taxonomy" id="1173582"/>
    <lineage>
        <taxon>Bacteria</taxon>
        <taxon>Pseudomonadati</taxon>
        <taxon>Bacteroidota</taxon>
        <taxon>Flavobacteriia</taxon>
        <taxon>Flavobacteriales</taxon>
        <taxon>Flavobacteriaceae</taxon>
        <taxon>Mariniflexile</taxon>
    </lineage>
</organism>
<dbReference type="RefSeq" id="WP_379925844.1">
    <property type="nucleotide sequence ID" value="NZ_JBHTJI010000001.1"/>
</dbReference>
<evidence type="ECO:0000256" key="12">
    <source>
        <dbReference type="ARBA" id="ARBA00023170"/>
    </source>
</evidence>
<evidence type="ECO:0000256" key="3">
    <source>
        <dbReference type="ARBA" id="ARBA00022448"/>
    </source>
</evidence>
<evidence type="ECO:0000256" key="16">
    <source>
        <dbReference type="SAM" id="SignalP"/>
    </source>
</evidence>
<keyword evidence="9" id="KW-0406">Ion transport</keyword>
<evidence type="ECO:0000256" key="2">
    <source>
        <dbReference type="ARBA" id="ARBA00009810"/>
    </source>
</evidence>
<evidence type="ECO:0000256" key="4">
    <source>
        <dbReference type="ARBA" id="ARBA00022452"/>
    </source>
</evidence>
<dbReference type="Gene3D" id="2.40.170.20">
    <property type="entry name" value="TonB-dependent receptor, beta-barrel domain"/>
    <property type="match status" value="1"/>
</dbReference>
<keyword evidence="10 15" id="KW-0798">TonB box</keyword>
<feature type="signal peptide" evidence="16">
    <location>
        <begin position="1"/>
        <end position="19"/>
    </location>
</feature>
<proteinExistence type="inferred from homology"/>
<keyword evidence="12 19" id="KW-0675">Receptor</keyword>
<dbReference type="InterPro" id="IPR037066">
    <property type="entry name" value="Plug_dom_sf"/>
</dbReference>
<dbReference type="Gene3D" id="2.170.130.10">
    <property type="entry name" value="TonB-dependent receptor, plug domain"/>
    <property type="match status" value="1"/>
</dbReference>
<keyword evidence="13 14" id="KW-0998">Cell outer membrane</keyword>
<keyword evidence="3 14" id="KW-0813">Transport</keyword>
<keyword evidence="4 14" id="KW-1134">Transmembrane beta strand</keyword>
<dbReference type="InterPro" id="IPR012910">
    <property type="entry name" value="Plug_dom"/>
</dbReference>
<feature type="domain" description="TonB-dependent receptor plug" evidence="18">
    <location>
        <begin position="60"/>
        <end position="154"/>
    </location>
</feature>
<evidence type="ECO:0000256" key="1">
    <source>
        <dbReference type="ARBA" id="ARBA00004571"/>
    </source>
</evidence>
<evidence type="ECO:0000256" key="10">
    <source>
        <dbReference type="ARBA" id="ARBA00023077"/>
    </source>
</evidence>
<feature type="domain" description="TonB-dependent receptor-like beta-barrel" evidence="17">
    <location>
        <begin position="260"/>
        <end position="690"/>
    </location>
</feature>
<dbReference type="PROSITE" id="PS52016">
    <property type="entry name" value="TONB_DEPENDENT_REC_3"/>
    <property type="match status" value="1"/>
</dbReference>
<dbReference type="EMBL" id="JBHTJI010000001">
    <property type="protein sequence ID" value="MFD0990251.1"/>
    <property type="molecule type" value="Genomic_DNA"/>
</dbReference>
<evidence type="ECO:0000259" key="18">
    <source>
        <dbReference type="Pfam" id="PF07715"/>
    </source>
</evidence>
<evidence type="ECO:0000256" key="5">
    <source>
        <dbReference type="ARBA" id="ARBA00022496"/>
    </source>
</evidence>
<dbReference type="PANTHER" id="PTHR32552:SF68">
    <property type="entry name" value="FERRICHROME OUTER MEMBRANE TRANSPORTER_PHAGE RECEPTOR"/>
    <property type="match status" value="1"/>
</dbReference>
<evidence type="ECO:0000256" key="15">
    <source>
        <dbReference type="RuleBase" id="RU003357"/>
    </source>
</evidence>
<dbReference type="NCBIfam" id="TIGR01783">
    <property type="entry name" value="TonB-siderophor"/>
    <property type="match status" value="1"/>
</dbReference>
<dbReference type="Pfam" id="PF00593">
    <property type="entry name" value="TonB_dep_Rec_b-barrel"/>
    <property type="match status" value="1"/>
</dbReference>
<name>A0ABW3JJI5_9FLAO</name>
<feature type="chain" id="PRO_5046636326" evidence="16">
    <location>
        <begin position="20"/>
        <end position="718"/>
    </location>
</feature>
<gene>
    <name evidence="19" type="ORF">ACFQ1R_09095</name>
</gene>